<reference evidence="1 2" key="1">
    <citation type="submission" date="2018-04" db="EMBL/GenBank/DDBJ databases">
        <title>Chitinophaga fuyangensis sp. nov., isolated from soil in a chemical factory.</title>
        <authorList>
            <person name="Chen K."/>
        </authorList>
    </citation>
    <scope>NUCLEOTIDE SEQUENCE [LARGE SCALE GENOMIC DNA]</scope>
    <source>
        <strain evidence="1 2">LY-1</strain>
    </source>
</reference>
<evidence type="ECO:0000313" key="2">
    <source>
        <dbReference type="Proteomes" id="UP000244450"/>
    </source>
</evidence>
<dbReference type="AlphaFoldDB" id="A0A2T7BCN7"/>
<protein>
    <recommendedName>
        <fullName evidence="3">Lipocalin-like domain-containing protein</fullName>
    </recommendedName>
</protein>
<organism evidence="1 2">
    <name type="scientific">Chitinophaga parva</name>
    <dbReference type="NCBI Taxonomy" id="2169414"/>
    <lineage>
        <taxon>Bacteria</taxon>
        <taxon>Pseudomonadati</taxon>
        <taxon>Bacteroidota</taxon>
        <taxon>Chitinophagia</taxon>
        <taxon>Chitinophagales</taxon>
        <taxon>Chitinophagaceae</taxon>
        <taxon>Chitinophaga</taxon>
    </lineage>
</organism>
<sequence length="144" mass="16307">MINIGKGQQVSTGADLTGNWRLARMEYLVLPEKSETPLERKTVAVPDSQFLAHDFLPLLFVFRDSACVIRYSGGTESGTYQARNTELVFKNAQATGHHARAFFTYRIQDGRVLILSNDGVNHYQDSVRKVPVRMRYTAYYIKGS</sequence>
<comment type="caution">
    <text evidence="1">The sequence shown here is derived from an EMBL/GenBank/DDBJ whole genome shotgun (WGS) entry which is preliminary data.</text>
</comment>
<name>A0A2T7BCN7_9BACT</name>
<accession>A0A2T7BCN7</accession>
<dbReference type="Proteomes" id="UP000244450">
    <property type="component" value="Unassembled WGS sequence"/>
</dbReference>
<proteinExistence type="predicted"/>
<gene>
    <name evidence="1" type="ORF">DCC81_20795</name>
</gene>
<evidence type="ECO:0000313" key="1">
    <source>
        <dbReference type="EMBL" id="PUZ22861.1"/>
    </source>
</evidence>
<evidence type="ECO:0008006" key="3">
    <source>
        <dbReference type="Google" id="ProtNLM"/>
    </source>
</evidence>
<dbReference type="EMBL" id="QCYK01000003">
    <property type="protein sequence ID" value="PUZ22861.1"/>
    <property type="molecule type" value="Genomic_DNA"/>
</dbReference>
<keyword evidence="2" id="KW-1185">Reference proteome</keyword>
<dbReference type="RefSeq" id="WP_108688605.1">
    <property type="nucleotide sequence ID" value="NZ_QCYK01000003.1"/>
</dbReference>